<feature type="compositionally biased region" description="Polar residues" evidence="1">
    <location>
        <begin position="259"/>
        <end position="269"/>
    </location>
</feature>
<dbReference type="OrthoDB" id="1929779at2759"/>
<feature type="region of interest" description="Disordered" evidence="1">
    <location>
        <begin position="165"/>
        <end position="192"/>
    </location>
</feature>
<proteinExistence type="predicted"/>
<name>A0A9Q1RFD1_9SOLA</name>
<dbReference type="PANTHER" id="PTHR31949">
    <property type="entry name" value="GASTRIC MUCIN-LIKE PROTEIN"/>
    <property type="match status" value="1"/>
</dbReference>
<feature type="compositionally biased region" description="Polar residues" evidence="1">
    <location>
        <begin position="314"/>
        <end position="331"/>
    </location>
</feature>
<protein>
    <submittedName>
        <fullName evidence="2">Uncharacterized protein</fullName>
    </submittedName>
</protein>
<feature type="region of interest" description="Disordered" evidence="1">
    <location>
        <begin position="141"/>
        <end position="160"/>
    </location>
</feature>
<feature type="compositionally biased region" description="Polar residues" evidence="1">
    <location>
        <begin position="210"/>
        <end position="220"/>
    </location>
</feature>
<evidence type="ECO:0000256" key="1">
    <source>
        <dbReference type="SAM" id="MobiDB-lite"/>
    </source>
</evidence>
<comment type="caution">
    <text evidence="2">The sequence shown here is derived from an EMBL/GenBank/DDBJ whole genome shotgun (WGS) entry which is preliminary data.</text>
</comment>
<gene>
    <name evidence="2" type="ORF">K7X08_003068</name>
</gene>
<feature type="compositionally biased region" description="Polar residues" evidence="1">
    <location>
        <begin position="365"/>
        <end position="383"/>
    </location>
</feature>
<feature type="compositionally biased region" description="Polar residues" evidence="1">
    <location>
        <begin position="182"/>
        <end position="192"/>
    </location>
</feature>
<evidence type="ECO:0000313" key="3">
    <source>
        <dbReference type="Proteomes" id="UP001152561"/>
    </source>
</evidence>
<dbReference type="EMBL" id="JAJAGQ010000007">
    <property type="protein sequence ID" value="KAJ8557443.1"/>
    <property type="molecule type" value="Genomic_DNA"/>
</dbReference>
<organism evidence="2 3">
    <name type="scientific">Anisodus acutangulus</name>
    <dbReference type="NCBI Taxonomy" id="402998"/>
    <lineage>
        <taxon>Eukaryota</taxon>
        <taxon>Viridiplantae</taxon>
        <taxon>Streptophyta</taxon>
        <taxon>Embryophyta</taxon>
        <taxon>Tracheophyta</taxon>
        <taxon>Spermatophyta</taxon>
        <taxon>Magnoliopsida</taxon>
        <taxon>eudicotyledons</taxon>
        <taxon>Gunneridae</taxon>
        <taxon>Pentapetalae</taxon>
        <taxon>asterids</taxon>
        <taxon>lamiids</taxon>
        <taxon>Solanales</taxon>
        <taxon>Solanaceae</taxon>
        <taxon>Solanoideae</taxon>
        <taxon>Hyoscyameae</taxon>
        <taxon>Anisodus</taxon>
    </lineage>
</organism>
<feature type="region of interest" description="Disordered" evidence="1">
    <location>
        <begin position="439"/>
        <end position="466"/>
    </location>
</feature>
<feature type="region of interest" description="Disordered" evidence="1">
    <location>
        <begin position="210"/>
        <end position="385"/>
    </location>
</feature>
<dbReference type="GO" id="GO:0055028">
    <property type="term" value="C:cortical microtubule"/>
    <property type="evidence" value="ECO:0007669"/>
    <property type="project" value="TreeGrafter"/>
</dbReference>
<dbReference type="Proteomes" id="UP001152561">
    <property type="component" value="Unassembled WGS sequence"/>
</dbReference>
<dbReference type="AlphaFoldDB" id="A0A9Q1RFD1"/>
<evidence type="ECO:0000313" key="2">
    <source>
        <dbReference type="EMBL" id="KAJ8557443.1"/>
    </source>
</evidence>
<keyword evidence="3" id="KW-1185">Reference proteome</keyword>
<dbReference type="PANTHER" id="PTHR31949:SF6">
    <property type="entry name" value="DUF4005 DOMAIN-CONTAINING PROTEIN"/>
    <property type="match status" value="1"/>
</dbReference>
<reference evidence="3" key="1">
    <citation type="journal article" date="2023" name="Proc. Natl. Acad. Sci. U.S.A.">
        <title>Genomic and structural basis for evolution of tropane alkaloid biosynthesis.</title>
        <authorList>
            <person name="Wanga Y.-J."/>
            <person name="Taina T."/>
            <person name="Yua J.-Y."/>
            <person name="Lia J."/>
            <person name="Xua B."/>
            <person name="Chenc J."/>
            <person name="D'Auriad J.C."/>
            <person name="Huanga J.-P."/>
            <person name="Huanga S.-X."/>
        </authorList>
    </citation>
    <scope>NUCLEOTIDE SEQUENCE [LARGE SCALE GENOMIC DNA]</scope>
    <source>
        <strain evidence="3">cv. KIB-2019</strain>
    </source>
</reference>
<accession>A0A9Q1RFD1</accession>
<sequence>MNRDEDLLLFRDMYKREKNDLASLLLPVSDEFEANGNYALYRMASGKKNQVGLDYLMSNETGKNDYDWLKTPPATPLFPSLDMEANAPELVIQKEIPIIQPVITLSRFADKAGAGKTRSTLIRSASPNLKSEVSTRNLTQLGKQNASSVEKKNTRFATAATATTTTTTIKSNTSNDKKERSNTLPSIATRTTKQKDTSLNFLASNLSKTLGTESSLSTTRPKSRGVSPAGRPKILGANETLPNLKTDRSPSANRGRPVHQNQSTNQRPGSSLSSSSTTRPKSRGMSPAWRPKILGAQFPGFSDETPPNLKTDRSLSANRGRPNQSTNQRPGSSSSPSSSSSSVPSTKPIRRQSCSPSVTRGRMQEISTSSTKSQQGNGTTQVLGSKMVDKFMNARKSIHEEKEINKAKLNGSMNESSGFGRHISRISANVTLKHMEIHQDAGNSGKNGTATGRKSSNIRGSRISSA</sequence>
<feature type="compositionally biased region" description="Low complexity" evidence="1">
    <location>
        <begin position="332"/>
        <end position="345"/>
    </location>
</feature>
<feature type="compositionally biased region" description="Polar residues" evidence="1">
    <location>
        <begin position="441"/>
        <end position="466"/>
    </location>
</feature>
<dbReference type="GO" id="GO:0043622">
    <property type="term" value="P:cortical microtubule organization"/>
    <property type="evidence" value="ECO:0007669"/>
    <property type="project" value="TreeGrafter"/>
</dbReference>